<dbReference type="InterPro" id="IPR002075">
    <property type="entry name" value="NTF2_dom"/>
</dbReference>
<dbReference type="PROSITE" id="PS50177">
    <property type="entry name" value="NTF2_DOMAIN"/>
    <property type="match status" value="1"/>
</dbReference>
<dbReference type="Pfam" id="PF02136">
    <property type="entry name" value="NTF2"/>
    <property type="match status" value="1"/>
</dbReference>
<dbReference type="InterPro" id="IPR018222">
    <property type="entry name" value="Nuclear_transport_factor_2_euk"/>
</dbReference>
<dbReference type="GO" id="GO:0006606">
    <property type="term" value="P:protein import into nucleus"/>
    <property type="evidence" value="ECO:0007669"/>
    <property type="project" value="UniProtKB-ARBA"/>
</dbReference>
<dbReference type="GO" id="GO:0051028">
    <property type="term" value="P:mRNA transport"/>
    <property type="evidence" value="ECO:0007669"/>
    <property type="project" value="UniProtKB-UniRule"/>
</dbReference>
<comment type="function">
    <text evidence="3">Facilitates protein transport into the nucleus. Could be part of a multicomponent system of cytosolic factors that assemble at the pore complex during nuclear import.</text>
</comment>
<organism evidence="7 8">
    <name type="scientific">Cryoendolithus antarcticus</name>
    <dbReference type="NCBI Taxonomy" id="1507870"/>
    <lineage>
        <taxon>Eukaryota</taxon>
        <taxon>Fungi</taxon>
        <taxon>Dikarya</taxon>
        <taxon>Ascomycota</taxon>
        <taxon>Pezizomycotina</taxon>
        <taxon>Dothideomycetes</taxon>
        <taxon>Dothideomycetidae</taxon>
        <taxon>Cladosporiales</taxon>
        <taxon>Cladosporiaceae</taxon>
        <taxon>Cryoendolithus</taxon>
    </lineage>
</organism>
<comment type="caution">
    <text evidence="7">The sequence shown here is derived from an EMBL/GenBank/DDBJ whole genome shotgun (WGS) entry which is preliminary data.</text>
</comment>
<keyword evidence="4" id="KW-0539">Nucleus</keyword>
<dbReference type="Gene3D" id="3.10.450.50">
    <property type="match status" value="1"/>
</dbReference>
<comment type="function">
    <text evidence="4">Has a role in nuclear-cytoplasmic transport of proteins and mRNAs.</text>
</comment>
<feature type="domain" description="NTF2" evidence="5">
    <location>
        <begin position="7"/>
        <end position="120"/>
    </location>
</feature>
<keyword evidence="4" id="KW-0813">Transport</keyword>
<proteinExistence type="predicted"/>
<dbReference type="EMBL" id="NAJO01000013">
    <property type="protein sequence ID" value="OQO07959.1"/>
    <property type="molecule type" value="Genomic_DNA"/>
</dbReference>
<keyword evidence="4" id="KW-0653">Protein transport</keyword>
<keyword evidence="8" id="KW-1185">Reference proteome</keyword>
<comment type="subcellular location">
    <subcellularLocation>
        <location evidence="4">Cytoplasm</location>
    </subcellularLocation>
    <subcellularLocation>
        <location evidence="4">Nucleus</location>
    </subcellularLocation>
</comment>
<dbReference type="GO" id="GO:0005737">
    <property type="term" value="C:cytoplasm"/>
    <property type="evidence" value="ECO:0007669"/>
    <property type="project" value="UniProtKB-SubCell"/>
</dbReference>
<reference evidence="7" key="1">
    <citation type="journal article" date="2017" name="Genome Announc.">
        <title>Draft Genome Sequences of the Antarctic Endolithic Fungi Rachicladosporium antarcticum CCFEE 5527 and Rachicladosporium sp. CCFEE 5018.</title>
        <authorList>
            <person name="Coleine C."/>
            <person name="Masonjones S."/>
            <person name="Selbmann L."/>
            <person name="Zucconi L."/>
            <person name="Onofri S."/>
            <person name="Pacelli C."/>
            <person name="Stajich J.E."/>
        </authorList>
    </citation>
    <scope>NUCLEOTIDE SEQUENCE</scope>
    <source>
        <strain evidence="7">CCFEE 5527</strain>
    </source>
</reference>
<dbReference type="InterPro" id="IPR032710">
    <property type="entry name" value="NTF2-like_dom_sf"/>
</dbReference>
<dbReference type="InParanoid" id="A0A1V8TGD0"/>
<dbReference type="GO" id="GO:0005635">
    <property type="term" value="C:nuclear envelope"/>
    <property type="evidence" value="ECO:0007669"/>
    <property type="project" value="UniProtKB-ARBA"/>
</dbReference>
<reference evidence="8" key="2">
    <citation type="submission" date="2017-03" db="EMBL/GenBank/DDBJ databases">
        <title>Genomes of endolithic fungi from Antarctica.</title>
        <authorList>
            <person name="Coleine C."/>
            <person name="Masonjones S."/>
            <person name="Stajich J.E."/>
        </authorList>
    </citation>
    <scope>NUCLEOTIDE SEQUENCE [LARGE SCALE GENOMIC DNA]</scope>
    <source>
        <strain evidence="8">CCFEE 5527</strain>
    </source>
</reference>
<dbReference type="EMBL" id="NAJO01000008">
    <property type="protein sequence ID" value="OQO10430.1"/>
    <property type="molecule type" value="Genomic_DNA"/>
</dbReference>
<evidence type="ECO:0000313" key="8">
    <source>
        <dbReference type="Proteomes" id="UP000192596"/>
    </source>
</evidence>
<gene>
    <name evidence="7" type="ORF">B0A48_03726</name>
    <name evidence="6" type="ORF">B0A48_06751</name>
</gene>
<evidence type="ECO:0000256" key="2">
    <source>
        <dbReference type="ARBA" id="ARBA00026247"/>
    </source>
</evidence>
<evidence type="ECO:0000259" key="5">
    <source>
        <dbReference type="PROSITE" id="PS50177"/>
    </source>
</evidence>
<dbReference type="FunCoup" id="A0A1V8TGD0">
    <property type="interactions" value="2156"/>
</dbReference>
<protein>
    <recommendedName>
        <fullName evidence="2 4">Nuclear transport factor 2</fullName>
        <shortName evidence="4">NTF-2</shortName>
    </recommendedName>
</protein>
<name>A0A1V8TGD0_9PEZI</name>
<dbReference type="OrthoDB" id="6507044at2759"/>
<dbReference type="STRING" id="1507870.A0A1V8TGD0"/>
<evidence type="ECO:0000313" key="7">
    <source>
        <dbReference type="EMBL" id="OQO10430.1"/>
    </source>
</evidence>
<dbReference type="CDD" id="cd00780">
    <property type="entry name" value="NTF2"/>
    <property type="match status" value="1"/>
</dbReference>
<sequence length="125" mass="14225">MGDYQAIAQQFTEFYYKTFDADRAQLAPLYRDNSMLTFEAKPFQGTATIIGQLVDLPFKRIEHQVATVDAQPSNDQGGILVIVSGVLLVEEERRPMSYTQTFQLLPESGNYYVFNDIFRLVYPAA</sequence>
<dbReference type="InterPro" id="IPR045875">
    <property type="entry name" value="NTF2"/>
</dbReference>
<evidence type="ECO:0000256" key="4">
    <source>
        <dbReference type="RuleBase" id="RU369002"/>
    </source>
</evidence>
<accession>A0A1V8TGD0</accession>
<dbReference type="FunFam" id="3.10.450.50:FF:000005">
    <property type="entry name" value="Nuclear transport factor 2"/>
    <property type="match status" value="1"/>
</dbReference>
<dbReference type="AlphaFoldDB" id="A0A1V8TGD0"/>
<keyword evidence="1 4" id="KW-0963">Cytoplasm</keyword>
<dbReference type="PANTHER" id="PTHR12612">
    <property type="entry name" value="NUCLEAR TRANSPORT FACTOR 2"/>
    <property type="match status" value="1"/>
</dbReference>
<evidence type="ECO:0000256" key="1">
    <source>
        <dbReference type="ARBA" id="ARBA00022490"/>
    </source>
</evidence>
<evidence type="ECO:0000313" key="6">
    <source>
        <dbReference type="EMBL" id="OQO07959.1"/>
    </source>
</evidence>
<dbReference type="SUPFAM" id="SSF54427">
    <property type="entry name" value="NTF2-like"/>
    <property type="match status" value="1"/>
</dbReference>
<dbReference type="Proteomes" id="UP000192596">
    <property type="component" value="Unassembled WGS sequence"/>
</dbReference>
<evidence type="ECO:0000256" key="3">
    <source>
        <dbReference type="ARBA" id="ARBA00053082"/>
    </source>
</evidence>